<evidence type="ECO:0000313" key="2">
    <source>
        <dbReference type="Proteomes" id="UP000176863"/>
    </source>
</evidence>
<protein>
    <recommendedName>
        <fullName evidence="3">DNA polymerase III delta N-terminal domain-containing protein</fullName>
    </recommendedName>
</protein>
<reference evidence="1 2" key="1">
    <citation type="journal article" date="2016" name="Nat. Commun.">
        <title>Thousands of microbial genomes shed light on interconnected biogeochemical processes in an aquifer system.</title>
        <authorList>
            <person name="Anantharaman K."/>
            <person name="Brown C.T."/>
            <person name="Hug L.A."/>
            <person name="Sharon I."/>
            <person name="Castelle C.J."/>
            <person name="Probst A.J."/>
            <person name="Thomas B.C."/>
            <person name="Singh A."/>
            <person name="Wilkins M.J."/>
            <person name="Karaoz U."/>
            <person name="Brodie E.L."/>
            <person name="Williams K.H."/>
            <person name="Hubbard S.S."/>
            <person name="Banfield J.F."/>
        </authorList>
    </citation>
    <scope>NUCLEOTIDE SEQUENCE [LARGE SCALE GENOMIC DNA]</scope>
</reference>
<dbReference type="AlphaFoldDB" id="A0A1F6CT90"/>
<dbReference type="EMBL" id="MFKT01000029">
    <property type="protein sequence ID" value="OGG52398.1"/>
    <property type="molecule type" value="Genomic_DNA"/>
</dbReference>
<evidence type="ECO:0008006" key="3">
    <source>
        <dbReference type="Google" id="ProtNLM"/>
    </source>
</evidence>
<comment type="caution">
    <text evidence="1">The sequence shown here is derived from an EMBL/GenBank/DDBJ whole genome shotgun (WGS) entry which is preliminary data.</text>
</comment>
<evidence type="ECO:0000313" key="1">
    <source>
        <dbReference type="EMBL" id="OGG52398.1"/>
    </source>
</evidence>
<name>A0A1F6CT90_9BACT</name>
<accession>A0A1F6CT90</accession>
<gene>
    <name evidence="1" type="ORF">A2851_05115</name>
</gene>
<sequence length="214" mass="23474">MLYFYVGTDRKKARGAMDAAIKKLSGKGTQVVRISDANALADLTSALQGGGMFDTSHTVVLDGVCANEEMKTLALRSLSAMKGSPDAFFILEEKPDAAARKQIEKYAEKSERFDASAKKKEGGIFALANALKRGDKKALWVGYQRQLAGDSAPEAIHGVLFWGAKDMLLRAKARSPEQRRGAELIARLAELPHEARRRGEELEYTLERFVLTAV</sequence>
<dbReference type="Proteomes" id="UP000176863">
    <property type="component" value="Unassembled WGS sequence"/>
</dbReference>
<proteinExistence type="predicted"/>
<dbReference type="STRING" id="1798480.A2851_05115"/>
<organism evidence="1 2">
    <name type="scientific">Candidatus Kaiserbacteria bacterium RIFCSPHIGHO2_01_FULL_53_29</name>
    <dbReference type="NCBI Taxonomy" id="1798480"/>
    <lineage>
        <taxon>Bacteria</taxon>
        <taxon>Candidatus Kaiseribacteriota</taxon>
    </lineage>
</organism>